<comment type="caution">
    <text evidence="1">The sequence shown here is derived from an EMBL/GenBank/DDBJ whole genome shotgun (WGS) entry which is preliminary data.</text>
</comment>
<gene>
    <name evidence="1" type="ORF">GYA37_02710</name>
</gene>
<organism evidence="1 2">
    <name type="scientific">candidate division WWE3 bacterium</name>
    <dbReference type="NCBI Taxonomy" id="2053526"/>
    <lineage>
        <taxon>Bacteria</taxon>
        <taxon>Katanobacteria</taxon>
    </lineage>
</organism>
<proteinExistence type="predicted"/>
<evidence type="ECO:0000313" key="2">
    <source>
        <dbReference type="Proteomes" id="UP000590542"/>
    </source>
</evidence>
<dbReference type="AlphaFoldDB" id="A0A7X9HTS8"/>
<evidence type="ECO:0008006" key="3">
    <source>
        <dbReference type="Google" id="ProtNLM"/>
    </source>
</evidence>
<reference evidence="1 2" key="1">
    <citation type="journal article" date="2020" name="Biotechnol. Biofuels">
        <title>New insights from the biogas microbiome by comprehensive genome-resolved metagenomics of nearly 1600 species originating from multiple anaerobic digesters.</title>
        <authorList>
            <person name="Campanaro S."/>
            <person name="Treu L."/>
            <person name="Rodriguez-R L.M."/>
            <person name="Kovalovszki A."/>
            <person name="Ziels R.M."/>
            <person name="Maus I."/>
            <person name="Zhu X."/>
            <person name="Kougias P.G."/>
            <person name="Basile A."/>
            <person name="Luo G."/>
            <person name="Schluter A."/>
            <person name="Konstantinidis K.T."/>
            <person name="Angelidaki I."/>
        </authorList>
    </citation>
    <scope>NUCLEOTIDE SEQUENCE [LARGE SCALE GENOMIC DNA]</scope>
    <source>
        <strain evidence="1">AS27yjCOA_202</strain>
    </source>
</reference>
<dbReference type="Proteomes" id="UP000590542">
    <property type="component" value="Unassembled WGS sequence"/>
</dbReference>
<name>A0A7X9HTS8_UNCKA</name>
<protein>
    <recommendedName>
        <fullName evidence="3">DUF1610 domain-containing protein</fullName>
    </recommendedName>
</protein>
<sequence>MEEKEFEESKNIKFKCPNCGSLQRDDVVFLCNKCNQSEMLYKDGVYMCPSCLKPGENFECLRCGSKEVVMKIKE</sequence>
<evidence type="ECO:0000313" key="1">
    <source>
        <dbReference type="EMBL" id="NMB91733.1"/>
    </source>
</evidence>
<dbReference type="EMBL" id="JAAZNV010000009">
    <property type="protein sequence ID" value="NMB91733.1"/>
    <property type="molecule type" value="Genomic_DNA"/>
</dbReference>
<accession>A0A7X9HTS8</accession>